<feature type="compositionally biased region" description="Gly residues" evidence="1">
    <location>
        <begin position="348"/>
        <end position="365"/>
    </location>
</feature>
<feature type="compositionally biased region" description="Basic and acidic residues" evidence="1">
    <location>
        <begin position="316"/>
        <end position="326"/>
    </location>
</feature>
<feature type="region of interest" description="Disordered" evidence="1">
    <location>
        <begin position="316"/>
        <end position="365"/>
    </location>
</feature>
<sequence length="418" mass="46955">MVQMRAQRRKEKEEAKKKAQEKAVAAQSSSSAVTLDSKLDSLLKKKLEEKIDKIVEKILEKKKSRKDKRRQNGSVALPSKDDDSSEESDSISEVGSSNSSSAGSVSSWKKVKVDWSLLPLFDPKGRFEDWERQFEDFMKEELRRSRFGSSSQWRKVVRMGMLKAAKNDPKFKAHLKRFFRAGLKHKEVIRRVKEEYLSNLLIRQLEVEERIKEFPYDTKRRTASGEVAKPKIKFAFKTLRRRLSILEVDALAVQRPIEDTAKPTIILHALNTDQTTTLITAIRAQKGEMLLDLNLLSWDDIRPHLDWFAAIEEKEKGGEGGREKAGRSSNPKAGYRGNDRGRQRENGNTGGSSGQGSSGSSGQGGQYPVCYTCGRKYEGECWAKKKNIECRDYGKKGHYAGAPACKKKGGSSSSSGGG</sequence>
<feature type="compositionally biased region" description="Basic and acidic residues" evidence="1">
    <location>
        <begin position="10"/>
        <end position="21"/>
    </location>
</feature>
<proteinExistence type="predicted"/>
<feature type="compositionally biased region" description="Low complexity" evidence="1">
    <location>
        <begin position="22"/>
        <end position="35"/>
    </location>
</feature>
<protein>
    <submittedName>
        <fullName evidence="2">Uncharacterized protein</fullName>
    </submittedName>
</protein>
<accession>A0A0G4GDA9</accession>
<organism evidence="2">
    <name type="scientific">Chromera velia CCMP2878</name>
    <dbReference type="NCBI Taxonomy" id="1169474"/>
    <lineage>
        <taxon>Eukaryota</taxon>
        <taxon>Sar</taxon>
        <taxon>Alveolata</taxon>
        <taxon>Colpodellida</taxon>
        <taxon>Chromeraceae</taxon>
        <taxon>Chromera</taxon>
    </lineage>
</organism>
<feature type="compositionally biased region" description="Basic residues" evidence="1">
    <location>
        <begin position="62"/>
        <end position="71"/>
    </location>
</feature>
<dbReference type="AlphaFoldDB" id="A0A0G4GDA9"/>
<dbReference type="VEuPathDB" id="CryptoDB:Cvel_21292"/>
<evidence type="ECO:0000313" key="2">
    <source>
        <dbReference type="EMBL" id="CEM26995.1"/>
    </source>
</evidence>
<name>A0A0G4GDA9_9ALVE</name>
<gene>
    <name evidence="2" type="ORF">Cvel_21292</name>
</gene>
<reference evidence="2" key="1">
    <citation type="submission" date="2014-11" db="EMBL/GenBank/DDBJ databases">
        <authorList>
            <person name="Otto D Thomas"/>
            <person name="Naeem Raeece"/>
        </authorList>
    </citation>
    <scope>NUCLEOTIDE SEQUENCE</scope>
</reference>
<feature type="region of interest" description="Disordered" evidence="1">
    <location>
        <begin position="395"/>
        <end position="418"/>
    </location>
</feature>
<feature type="region of interest" description="Disordered" evidence="1">
    <location>
        <begin position="1"/>
        <end position="35"/>
    </location>
</feature>
<dbReference type="PhylomeDB" id="A0A0G4GDA9"/>
<feature type="compositionally biased region" description="Low complexity" evidence="1">
    <location>
        <begin position="91"/>
        <end position="104"/>
    </location>
</feature>
<feature type="region of interest" description="Disordered" evidence="1">
    <location>
        <begin position="61"/>
        <end position="104"/>
    </location>
</feature>
<evidence type="ECO:0000256" key="1">
    <source>
        <dbReference type="SAM" id="MobiDB-lite"/>
    </source>
</evidence>
<dbReference type="EMBL" id="CDMZ01001085">
    <property type="protein sequence ID" value="CEM26995.1"/>
    <property type="molecule type" value="Genomic_DNA"/>
</dbReference>